<dbReference type="EMBL" id="CP001712">
    <property type="protein sequence ID" value="EAR16890.1"/>
    <property type="molecule type" value="Genomic_DNA"/>
</dbReference>
<accession>A4CIY2</accession>
<dbReference type="Proteomes" id="UP000009049">
    <property type="component" value="Chromosome"/>
</dbReference>
<keyword evidence="1" id="KW-0436">Ligase</keyword>
<keyword evidence="1" id="KW-0030">Aminoacyl-tRNA synthetase</keyword>
<dbReference type="GO" id="GO:0004812">
    <property type="term" value="F:aminoacyl-tRNA ligase activity"/>
    <property type="evidence" value="ECO:0007669"/>
    <property type="project" value="UniProtKB-KW"/>
</dbReference>
<dbReference type="STRING" id="313596.RB2501_08310"/>
<evidence type="ECO:0000313" key="2">
    <source>
        <dbReference type="Proteomes" id="UP000009049"/>
    </source>
</evidence>
<proteinExistence type="predicted"/>
<dbReference type="KEGG" id="rbi:RB2501_08310"/>
<protein>
    <submittedName>
        <fullName evidence="1">Leucyl-tRNA synthetase</fullName>
    </submittedName>
</protein>
<keyword evidence="2" id="KW-1185">Reference proteome</keyword>
<dbReference type="AlphaFoldDB" id="A4CIY2"/>
<organism evidence="1 2">
    <name type="scientific">Robiginitalea biformata (strain ATCC BAA-864 / DSM 15991 / KCTC 12146 / HTCC2501)</name>
    <dbReference type="NCBI Taxonomy" id="313596"/>
    <lineage>
        <taxon>Bacteria</taxon>
        <taxon>Pseudomonadati</taxon>
        <taxon>Bacteroidota</taxon>
        <taxon>Flavobacteriia</taxon>
        <taxon>Flavobacteriales</taxon>
        <taxon>Flavobacteriaceae</taxon>
        <taxon>Robiginitalea</taxon>
    </lineage>
</organism>
<gene>
    <name evidence="1" type="ordered locus">RB2501_08310</name>
</gene>
<evidence type="ECO:0000313" key="1">
    <source>
        <dbReference type="EMBL" id="EAR16890.1"/>
    </source>
</evidence>
<dbReference type="HOGENOM" id="CLU_3367016_0_0_10"/>
<name>A4CIY2_ROBBH</name>
<sequence length="35" mass="4166">MLNEYRNRRAVVSDGFRQVRTRRQALAQFTVKIGK</sequence>
<reference evidence="1 2" key="1">
    <citation type="journal article" date="2009" name="J. Bacteriol.">
        <title>Complete genome sequence of Robiginitalea biformata HTCC2501.</title>
        <authorList>
            <person name="Oh H.M."/>
            <person name="Giovannoni S.J."/>
            <person name="Lee K."/>
            <person name="Ferriera S."/>
            <person name="Johnson J."/>
            <person name="Cho J.C."/>
        </authorList>
    </citation>
    <scope>NUCLEOTIDE SEQUENCE [LARGE SCALE GENOMIC DNA]</scope>
    <source>
        <strain evidence="2">ATCC BAA-864 / HTCC2501 / KCTC 12146</strain>
    </source>
</reference>